<dbReference type="EMBL" id="BGZJ01000001">
    <property type="protein sequence ID" value="GBO94189.1"/>
    <property type="molecule type" value="Genomic_DNA"/>
</dbReference>
<sequence>MPHNPQALELLSPAKNADIGIEAFRHGADAVYIGGPSFGARSAAGNSLEDISRLCETAHRFRGRVMMTLNTILRDEEIEPAAKLAWDAWNAGVDALIVQDMGLLEADLPPIQLHASTQCDIRTPEKAKFLEETGFSQIVPARELTLPEIRAIADVLTSARIEFFVHGALCVSYSGQCYASEAVKCRSANRGACAQICRLPFDAALEDGTVLARHQYLLSLKDNNQSGNLAELVAAGVRSFKIEGRLKDMDYVKNITAFYRKKLDAFLNTHPEYAKESVGDVRFSFTPDPAKTFNRGATEYFVHGRIPHIATITTPKNAGEPIGTVKKINARSIVIRANEPLHNGDGLTFYDQKGELSGLLANRVEPLEGRTTEIFTRESPAKLANLRPGTQILRNHDQAWTRELEGDTSVRKIPVRIEASVDPKGISLSIEDAEGCRAAIRETMALDPAKNGAKSLEQQKNALSKLGDTDYRADTIELHEETPLFVPVSVLNNLRRSLVEKFEEARRGAFTRWERAPVKVVPFPVKTLDYRANVYNSRAKAFYEERGATVTQMAFETGEVRGEAELMHCRHCIRYTLGICPKEAIKRGEKIRPTPIVLTSGPMKFIARFHCGPCEMTLHGERTRG</sequence>
<comment type="caution">
    <text evidence="2">The sequence shown here is derived from an EMBL/GenBank/DDBJ whole genome shotgun (WGS) entry which is preliminary data.</text>
</comment>
<dbReference type="Proteomes" id="UP000266091">
    <property type="component" value="Unassembled WGS sequence"/>
</dbReference>
<dbReference type="OrthoDB" id="9807498at2"/>
<dbReference type="Pfam" id="PF01136">
    <property type="entry name" value="Peptidase_U32"/>
    <property type="match status" value="1"/>
</dbReference>
<dbReference type="InterPro" id="IPR051454">
    <property type="entry name" value="RNA/ubiquinone_mod_enzymes"/>
</dbReference>
<feature type="domain" description="Peptidase U32 collagenase" evidence="1">
    <location>
        <begin position="393"/>
        <end position="506"/>
    </location>
</feature>
<protein>
    <submittedName>
        <fullName evidence="2">Protease</fullName>
    </submittedName>
</protein>
<dbReference type="PANTHER" id="PTHR30217:SF10">
    <property type="entry name" value="23S RRNA 5-HYDROXYCYTIDINE C2501 SYNTHASE"/>
    <property type="match status" value="1"/>
</dbReference>
<evidence type="ECO:0000259" key="1">
    <source>
        <dbReference type="Pfam" id="PF12392"/>
    </source>
</evidence>
<keyword evidence="2" id="KW-0378">Hydrolase</keyword>
<dbReference type="AlphaFoldDB" id="A0A388SFE8"/>
<gene>
    <name evidence="2" type="ORF">MESMUL_15430</name>
</gene>
<dbReference type="GO" id="GO:0008233">
    <property type="term" value="F:peptidase activity"/>
    <property type="evidence" value="ECO:0007669"/>
    <property type="project" value="UniProtKB-KW"/>
</dbReference>
<accession>A0A388SFE8</accession>
<name>A0A388SFE8_9BURK</name>
<proteinExistence type="predicted"/>
<dbReference type="PANTHER" id="PTHR30217">
    <property type="entry name" value="PEPTIDASE U32 FAMILY"/>
    <property type="match status" value="1"/>
</dbReference>
<keyword evidence="2" id="KW-0645">Protease</keyword>
<keyword evidence="3" id="KW-1185">Reference proteome</keyword>
<dbReference type="InterPro" id="IPR001539">
    <property type="entry name" value="Peptidase_U32"/>
</dbReference>
<dbReference type="GO" id="GO:0006508">
    <property type="term" value="P:proteolysis"/>
    <property type="evidence" value="ECO:0007669"/>
    <property type="project" value="UniProtKB-KW"/>
</dbReference>
<evidence type="ECO:0000313" key="2">
    <source>
        <dbReference type="EMBL" id="GBO94189.1"/>
    </source>
</evidence>
<dbReference type="InterPro" id="IPR020988">
    <property type="entry name" value="Pept_U32_collagenase"/>
</dbReference>
<dbReference type="RefSeq" id="WP_116270431.1">
    <property type="nucleotide sequence ID" value="NZ_BGZJ01000001.1"/>
</dbReference>
<organism evidence="2 3">
    <name type="scientific">Mesosutterella multiformis</name>
    <dbReference type="NCBI Taxonomy" id="2259133"/>
    <lineage>
        <taxon>Bacteria</taxon>
        <taxon>Pseudomonadati</taxon>
        <taxon>Pseudomonadota</taxon>
        <taxon>Betaproteobacteria</taxon>
        <taxon>Burkholderiales</taxon>
        <taxon>Sutterellaceae</taxon>
        <taxon>Mesosutterella</taxon>
    </lineage>
</organism>
<evidence type="ECO:0000313" key="3">
    <source>
        <dbReference type="Proteomes" id="UP000266091"/>
    </source>
</evidence>
<reference evidence="2 3" key="1">
    <citation type="journal article" date="2018" name="Int. J. Syst. Evol. Microbiol.">
        <title>Mesosutterella multiformis gen. nov., sp. nov., a member of the family Sutterellaceae and Sutterella megalosphaeroides sp. nov., isolated from human faeces.</title>
        <authorList>
            <person name="Sakamoto M."/>
            <person name="Ikeyama N."/>
            <person name="Kunihiro T."/>
            <person name="Iino T."/>
            <person name="Yuki M."/>
            <person name="Ohkuma M."/>
        </authorList>
    </citation>
    <scope>NUCLEOTIDE SEQUENCE [LARGE SCALE GENOMIC DNA]</scope>
    <source>
        <strain evidence="2 3">4NBBH2</strain>
    </source>
</reference>
<dbReference type="Pfam" id="PF12392">
    <property type="entry name" value="DUF3656"/>
    <property type="match status" value="1"/>
</dbReference>